<dbReference type="InterPro" id="IPR045091">
    <property type="entry name" value="Mad2-like"/>
</dbReference>
<dbReference type="PROSITE" id="PS50815">
    <property type="entry name" value="HORMA"/>
    <property type="match status" value="1"/>
</dbReference>
<protein>
    <submittedName>
        <fullName evidence="3">Related to MUS-26 protein MUS-26, involved in DNA repair</fullName>
    </submittedName>
</protein>
<evidence type="ECO:0000256" key="1">
    <source>
        <dbReference type="ARBA" id="ARBA00010348"/>
    </source>
</evidence>
<sequence>MAAPPPQTLVLNTLFSLVETFNDFLNVSIHTILYSRTLYRPHNFITTSKYNLPVQQNRHPQVCTWICRACSEVQTLLLKGILRCIFIVIYSQDAEVIERWVFDVDHFPVALEEDALTELNVLGVDKVSLVDVEEQLRATIQKLKYCGERMAALPENSTFTVMVELKDKADPPTGHLQPWVLSEPILDTEEKGNSTTTRADLGGVRRMHVRTVEAGLFRFKAWVEEGKTGPNDDR</sequence>
<dbReference type="Pfam" id="PF02301">
    <property type="entry name" value="HORMA"/>
    <property type="match status" value="1"/>
</dbReference>
<name>A0A1L7XJS5_9HELO</name>
<dbReference type="STRING" id="576137.A0A1L7XJS5"/>
<dbReference type="Gene3D" id="3.30.900.10">
    <property type="entry name" value="HORMA domain"/>
    <property type="match status" value="1"/>
</dbReference>
<dbReference type="OrthoDB" id="21254at2759"/>
<dbReference type="EMBL" id="FJOG01000030">
    <property type="protein sequence ID" value="CZR65301.1"/>
    <property type="molecule type" value="Genomic_DNA"/>
</dbReference>
<accession>A0A1L7XJS5</accession>
<dbReference type="InterPro" id="IPR036570">
    <property type="entry name" value="HORMA_dom_sf"/>
</dbReference>
<dbReference type="AlphaFoldDB" id="A0A1L7XJS5"/>
<dbReference type="InterPro" id="IPR003511">
    <property type="entry name" value="HORMA_dom"/>
</dbReference>
<dbReference type="Proteomes" id="UP000184330">
    <property type="component" value="Unassembled WGS sequence"/>
</dbReference>
<organism evidence="3 4">
    <name type="scientific">Phialocephala subalpina</name>
    <dbReference type="NCBI Taxonomy" id="576137"/>
    <lineage>
        <taxon>Eukaryota</taxon>
        <taxon>Fungi</taxon>
        <taxon>Dikarya</taxon>
        <taxon>Ascomycota</taxon>
        <taxon>Pezizomycotina</taxon>
        <taxon>Leotiomycetes</taxon>
        <taxon>Helotiales</taxon>
        <taxon>Mollisiaceae</taxon>
        <taxon>Phialocephala</taxon>
        <taxon>Phialocephala fortinii species complex</taxon>
    </lineage>
</organism>
<keyword evidence="4" id="KW-1185">Reference proteome</keyword>
<comment type="similarity">
    <text evidence="1">Belongs to the MAD2 family.</text>
</comment>
<dbReference type="GO" id="GO:0016035">
    <property type="term" value="C:zeta DNA polymerase complex"/>
    <property type="evidence" value="ECO:0007669"/>
    <property type="project" value="TreeGrafter"/>
</dbReference>
<evidence type="ECO:0000259" key="2">
    <source>
        <dbReference type="PROSITE" id="PS50815"/>
    </source>
</evidence>
<dbReference type="PANTHER" id="PTHR11842:SF10">
    <property type="entry name" value="MITOTIC SPINDLE ASSEMBLY CHECKPOINT PROTEIN MAD2B"/>
    <property type="match status" value="1"/>
</dbReference>
<proteinExistence type="inferred from homology"/>
<reference evidence="3 4" key="1">
    <citation type="submission" date="2016-03" db="EMBL/GenBank/DDBJ databases">
        <authorList>
            <person name="Ploux O."/>
        </authorList>
    </citation>
    <scope>NUCLEOTIDE SEQUENCE [LARGE SCALE GENOMIC DNA]</scope>
    <source>
        <strain evidence="3 4">UAMH 11012</strain>
    </source>
</reference>
<feature type="domain" description="HORMA" evidence="2">
    <location>
        <begin position="15"/>
        <end position="216"/>
    </location>
</feature>
<evidence type="ECO:0000313" key="4">
    <source>
        <dbReference type="Proteomes" id="UP000184330"/>
    </source>
</evidence>
<gene>
    <name evidence="3" type="ORF">PAC_15201</name>
</gene>
<evidence type="ECO:0000313" key="3">
    <source>
        <dbReference type="EMBL" id="CZR65301.1"/>
    </source>
</evidence>
<dbReference type="SUPFAM" id="SSF56019">
    <property type="entry name" value="The spindle assembly checkpoint protein mad2"/>
    <property type="match status" value="1"/>
</dbReference>
<dbReference type="PANTHER" id="PTHR11842">
    <property type="entry name" value="MITOTIC SPINDLE ASSEMBLY CHECKPOINT PROTEIN MAD2"/>
    <property type="match status" value="1"/>
</dbReference>